<dbReference type="GO" id="GO:0050313">
    <property type="term" value="F:sulfur dioxygenase activity"/>
    <property type="evidence" value="ECO:0007669"/>
    <property type="project" value="InterPro"/>
</dbReference>
<dbReference type="GO" id="GO:0004792">
    <property type="term" value="F:thiosulfate-cyanide sulfurtransferase activity"/>
    <property type="evidence" value="ECO:0007669"/>
    <property type="project" value="InterPro"/>
</dbReference>
<keyword evidence="4" id="KW-1185">Reference proteome</keyword>
<dbReference type="InterPro" id="IPR001763">
    <property type="entry name" value="Rhodanese-like_dom"/>
</dbReference>
<dbReference type="CDD" id="cd00158">
    <property type="entry name" value="RHOD"/>
    <property type="match status" value="2"/>
</dbReference>
<dbReference type="AlphaFoldDB" id="A0A7Y9YAK1"/>
<name>A0A7Y9YAK1_9ACTN</name>
<dbReference type="SUPFAM" id="SSF52821">
    <property type="entry name" value="Rhodanese/Cell cycle control phosphatase"/>
    <property type="match status" value="3"/>
</dbReference>
<gene>
    <name evidence="3" type="ORF">BKA05_000171</name>
</gene>
<dbReference type="RefSeq" id="WP_246289735.1">
    <property type="nucleotide sequence ID" value="NZ_BAAAPP010000002.1"/>
</dbReference>
<evidence type="ECO:0000259" key="2">
    <source>
        <dbReference type="PROSITE" id="PS50206"/>
    </source>
</evidence>
<dbReference type="GO" id="GO:0070813">
    <property type="term" value="P:hydrogen sulfide metabolic process"/>
    <property type="evidence" value="ECO:0007669"/>
    <property type="project" value="TreeGrafter"/>
</dbReference>
<evidence type="ECO:0000256" key="1">
    <source>
        <dbReference type="ARBA" id="ARBA00022723"/>
    </source>
</evidence>
<keyword evidence="1" id="KW-0479">Metal-binding</keyword>
<dbReference type="InterPro" id="IPR001307">
    <property type="entry name" value="Thiosulphate_STrfase_CS"/>
</dbReference>
<protein>
    <submittedName>
        <fullName evidence="3">Rhodanese-related sulfurtransferase/glyoxylase-like metal-dependent hydrolase (Beta-lactamase superfamily II)</fullName>
    </submittedName>
</protein>
<sequence length="561" mass="60308">MREVTVDTAAELIEGGASAVDVREPDEFAAGHVPGAVNIPMGQLSSRLDELDKDRHHVVICRSGNRSDAMTDVLIGAGFEASNMLGGTQEWVESGRPVEQPQTSALTVRVIETPSLGDRSYLVHDGRVALVVDPQRDIDRVLEVLESDGVRLTHIFETHIHNDYVTGGFALAQATGAAYHVNAEDEVSFQRTPVRDGDVVEVGDRMRVRVLSTPGHTFTHLSYALVERTGAGERAVGAFTGGSLLYGATGRPDLLGPDHTDALVRHQHASAHKLADALPDEAEVYPTHGFGSFCSASQSEATSSTIGHEKHSNPVLTQDEETYVRELLDGLAAYPAYYAHMGPLNAAGPEAPDLSLPELADAAELRRRIEAGEWVVDLRSRTAFAAGHAPGSLNFGLDGAFSTYLGWLIEWGTPVTLLGETADQVAEAQRELVRIGIDRPAAHATGGPEDWSDQPLRSFETATFADLAAVRHHREVVVLDVRRVDEHEKVWIEGAVNIPIHEIPKRVAEVPDGEVWVHCAAGYRASVAASFLAAAGRHLVAIDDEFDNAAPAGLPMVGPEA</sequence>
<dbReference type="InterPro" id="IPR001279">
    <property type="entry name" value="Metallo-B-lactamas"/>
</dbReference>
<dbReference type="Pfam" id="PF00581">
    <property type="entry name" value="Rhodanese"/>
    <property type="match status" value="3"/>
</dbReference>
<dbReference type="SMART" id="SM00450">
    <property type="entry name" value="RHOD"/>
    <property type="match status" value="3"/>
</dbReference>
<keyword evidence="3" id="KW-0378">Hydrolase</keyword>
<dbReference type="PROSITE" id="PS00380">
    <property type="entry name" value="RHODANESE_1"/>
    <property type="match status" value="1"/>
</dbReference>
<dbReference type="GO" id="GO:0046872">
    <property type="term" value="F:metal ion binding"/>
    <property type="evidence" value="ECO:0007669"/>
    <property type="project" value="UniProtKB-KW"/>
</dbReference>
<dbReference type="SUPFAM" id="SSF56281">
    <property type="entry name" value="Metallo-hydrolase/oxidoreductase"/>
    <property type="match status" value="1"/>
</dbReference>
<dbReference type="PROSITE" id="PS50206">
    <property type="entry name" value="RHODANESE_3"/>
    <property type="match status" value="3"/>
</dbReference>
<feature type="domain" description="Rhodanese" evidence="2">
    <location>
        <begin position="472"/>
        <end position="558"/>
    </location>
</feature>
<dbReference type="InterPro" id="IPR044528">
    <property type="entry name" value="POD-like_MBL-fold"/>
</dbReference>
<dbReference type="PANTHER" id="PTHR43084">
    <property type="entry name" value="PERSULFIDE DIOXYGENASE ETHE1"/>
    <property type="match status" value="1"/>
</dbReference>
<dbReference type="GO" id="GO:0016787">
    <property type="term" value="F:hydrolase activity"/>
    <property type="evidence" value="ECO:0007669"/>
    <property type="project" value="UniProtKB-KW"/>
</dbReference>
<comment type="caution">
    <text evidence="3">The sequence shown here is derived from an EMBL/GenBank/DDBJ whole genome shotgun (WGS) entry which is preliminary data.</text>
</comment>
<dbReference type="SMART" id="SM00849">
    <property type="entry name" value="Lactamase_B"/>
    <property type="match status" value="1"/>
</dbReference>
<organism evidence="3 4">
    <name type="scientific">Nocardioides marinus</name>
    <dbReference type="NCBI Taxonomy" id="374514"/>
    <lineage>
        <taxon>Bacteria</taxon>
        <taxon>Bacillati</taxon>
        <taxon>Actinomycetota</taxon>
        <taxon>Actinomycetes</taxon>
        <taxon>Propionibacteriales</taxon>
        <taxon>Nocardioidaceae</taxon>
        <taxon>Nocardioides</taxon>
    </lineage>
</organism>
<accession>A0A7Y9YAK1</accession>
<dbReference type="Proteomes" id="UP000537326">
    <property type="component" value="Unassembled WGS sequence"/>
</dbReference>
<dbReference type="InterPro" id="IPR036866">
    <property type="entry name" value="RibonucZ/Hydroxyglut_hydro"/>
</dbReference>
<reference evidence="3 4" key="1">
    <citation type="submission" date="2020-07" db="EMBL/GenBank/DDBJ databases">
        <title>Sequencing the genomes of 1000 actinobacteria strains.</title>
        <authorList>
            <person name="Klenk H.-P."/>
        </authorList>
    </citation>
    <scope>NUCLEOTIDE SEQUENCE [LARGE SCALE GENOMIC DNA]</scope>
    <source>
        <strain evidence="3 4">DSM 18248</strain>
    </source>
</reference>
<dbReference type="EMBL" id="JACBZI010000001">
    <property type="protein sequence ID" value="NYI08656.1"/>
    <property type="molecule type" value="Genomic_DNA"/>
</dbReference>
<evidence type="ECO:0000313" key="4">
    <source>
        <dbReference type="Proteomes" id="UP000537326"/>
    </source>
</evidence>
<dbReference type="CDD" id="cd07724">
    <property type="entry name" value="POD-like_MBL-fold"/>
    <property type="match status" value="1"/>
</dbReference>
<dbReference type="GO" id="GO:0006749">
    <property type="term" value="P:glutathione metabolic process"/>
    <property type="evidence" value="ECO:0007669"/>
    <property type="project" value="InterPro"/>
</dbReference>
<evidence type="ECO:0000313" key="3">
    <source>
        <dbReference type="EMBL" id="NYI08656.1"/>
    </source>
</evidence>
<keyword evidence="3" id="KW-0808">Transferase</keyword>
<dbReference type="PANTHER" id="PTHR43084:SF1">
    <property type="entry name" value="PERSULFIDE DIOXYGENASE ETHE1, MITOCHONDRIAL"/>
    <property type="match status" value="1"/>
</dbReference>
<dbReference type="Gene3D" id="3.40.250.10">
    <property type="entry name" value="Rhodanese-like domain"/>
    <property type="match status" value="3"/>
</dbReference>
<feature type="domain" description="Rhodanese" evidence="2">
    <location>
        <begin position="369"/>
        <end position="460"/>
    </location>
</feature>
<dbReference type="Pfam" id="PF00753">
    <property type="entry name" value="Lactamase_B"/>
    <property type="match status" value="1"/>
</dbReference>
<dbReference type="InterPro" id="IPR036873">
    <property type="entry name" value="Rhodanese-like_dom_sf"/>
</dbReference>
<proteinExistence type="predicted"/>
<dbReference type="InterPro" id="IPR051682">
    <property type="entry name" value="Mito_Persulfide_Diox"/>
</dbReference>
<dbReference type="Gene3D" id="3.60.15.10">
    <property type="entry name" value="Ribonuclease Z/Hydroxyacylglutathione hydrolase-like"/>
    <property type="match status" value="1"/>
</dbReference>
<feature type="domain" description="Rhodanese" evidence="2">
    <location>
        <begin position="13"/>
        <end position="100"/>
    </location>
</feature>